<dbReference type="Pfam" id="PF04290">
    <property type="entry name" value="DctQ"/>
    <property type="match status" value="1"/>
</dbReference>
<keyword evidence="12" id="KW-1185">Reference proteome</keyword>
<evidence type="ECO:0000313" key="11">
    <source>
        <dbReference type="EMBL" id="MCE8020521.1"/>
    </source>
</evidence>
<name>A0ABS9AFN2_9GAMM</name>
<evidence type="ECO:0000256" key="4">
    <source>
        <dbReference type="ARBA" id="ARBA00022519"/>
    </source>
</evidence>
<feature type="domain" description="Tripartite ATP-independent periplasmic transporters DctQ component" evidence="10">
    <location>
        <begin position="69"/>
        <end position="179"/>
    </location>
</feature>
<gene>
    <name evidence="11" type="ORF">HOP51_10445</name>
</gene>
<feature type="transmembrane region" description="Helical" evidence="9">
    <location>
        <begin position="108"/>
        <end position="133"/>
    </location>
</feature>
<comment type="subunit">
    <text evidence="9">The complex comprises the extracytoplasmic solute receptor protein and the two transmembrane proteins.</text>
</comment>
<protein>
    <recommendedName>
        <fullName evidence="9">TRAP transporter small permease protein</fullName>
    </recommendedName>
</protein>
<comment type="similarity">
    <text evidence="8 9">Belongs to the TRAP transporter small permease family.</text>
</comment>
<keyword evidence="3" id="KW-1003">Cell membrane</keyword>
<dbReference type="InterPro" id="IPR055348">
    <property type="entry name" value="DctQ"/>
</dbReference>
<dbReference type="Proteomes" id="UP001320122">
    <property type="component" value="Unassembled WGS sequence"/>
</dbReference>
<evidence type="ECO:0000256" key="9">
    <source>
        <dbReference type="RuleBase" id="RU369079"/>
    </source>
</evidence>
<evidence type="ECO:0000313" key="12">
    <source>
        <dbReference type="Proteomes" id="UP001320122"/>
    </source>
</evidence>
<feature type="transmembrane region" description="Helical" evidence="9">
    <location>
        <begin position="153"/>
        <end position="175"/>
    </location>
</feature>
<sequence length="187" mass="21294">MLDRLIRFCHRFEGFLSAFGKLAGWLIIPMLLTVAMTIGASLVGWNRFFAWEMDVFLLGDSVTVNTLLDLQWHIFLIIVMLGGAYALVEDSHVSVDLFYGLFSSRWKVLVTILGDVIFLIPFCAVMLWFSWGFTVSSYLSGEGSSYGGLLDRWFVKAFLPLGFTLILLAAMSRVIRLFCELFRESKY</sequence>
<dbReference type="EMBL" id="JABFTT010000007">
    <property type="protein sequence ID" value="MCE8020521.1"/>
    <property type="molecule type" value="Genomic_DNA"/>
</dbReference>
<comment type="function">
    <text evidence="9">Part of the tripartite ATP-independent periplasmic (TRAP) transport system.</text>
</comment>
<dbReference type="PANTHER" id="PTHR35011">
    <property type="entry name" value="2,3-DIKETO-L-GULONATE TRAP TRANSPORTER SMALL PERMEASE PROTEIN YIAM"/>
    <property type="match status" value="1"/>
</dbReference>
<keyword evidence="6 9" id="KW-1133">Transmembrane helix</keyword>
<accession>A0ABS9AFN2</accession>
<feature type="transmembrane region" description="Helical" evidence="9">
    <location>
        <begin position="21"/>
        <end position="50"/>
    </location>
</feature>
<organism evidence="11 12">
    <name type="scientific">Billgrantia zhangzhouensis</name>
    <dbReference type="NCBI Taxonomy" id="2733481"/>
    <lineage>
        <taxon>Bacteria</taxon>
        <taxon>Pseudomonadati</taxon>
        <taxon>Pseudomonadota</taxon>
        <taxon>Gammaproteobacteria</taxon>
        <taxon>Oceanospirillales</taxon>
        <taxon>Halomonadaceae</taxon>
        <taxon>Billgrantia</taxon>
    </lineage>
</organism>
<evidence type="ECO:0000256" key="6">
    <source>
        <dbReference type="ARBA" id="ARBA00022989"/>
    </source>
</evidence>
<evidence type="ECO:0000259" key="10">
    <source>
        <dbReference type="Pfam" id="PF04290"/>
    </source>
</evidence>
<evidence type="ECO:0000256" key="8">
    <source>
        <dbReference type="ARBA" id="ARBA00038436"/>
    </source>
</evidence>
<dbReference type="InterPro" id="IPR007387">
    <property type="entry name" value="TRAP_DctQ"/>
</dbReference>
<keyword evidence="2 9" id="KW-0813">Transport</keyword>
<keyword evidence="5 9" id="KW-0812">Transmembrane</keyword>
<evidence type="ECO:0000256" key="7">
    <source>
        <dbReference type="ARBA" id="ARBA00023136"/>
    </source>
</evidence>
<evidence type="ECO:0000256" key="5">
    <source>
        <dbReference type="ARBA" id="ARBA00022692"/>
    </source>
</evidence>
<reference evidence="11 12" key="1">
    <citation type="journal article" date="2021" name="Front. Microbiol.">
        <title>Aerobic Denitrification and Heterotrophic Sulfur Oxidation in the Genus Halomonas Revealed by Six Novel Species Characterizations and Genome-Based Analysis.</title>
        <authorList>
            <person name="Wang L."/>
            <person name="Shao Z."/>
        </authorList>
    </citation>
    <scope>NUCLEOTIDE SEQUENCE [LARGE SCALE GENOMIC DNA]</scope>
    <source>
        <strain evidence="11 12">MCCC 1A11036</strain>
    </source>
</reference>
<evidence type="ECO:0000256" key="2">
    <source>
        <dbReference type="ARBA" id="ARBA00022448"/>
    </source>
</evidence>
<feature type="transmembrane region" description="Helical" evidence="9">
    <location>
        <begin position="70"/>
        <end position="88"/>
    </location>
</feature>
<keyword evidence="4 9" id="KW-0997">Cell inner membrane</keyword>
<evidence type="ECO:0000256" key="3">
    <source>
        <dbReference type="ARBA" id="ARBA00022475"/>
    </source>
</evidence>
<proteinExistence type="inferred from homology"/>
<keyword evidence="7 9" id="KW-0472">Membrane</keyword>
<comment type="subcellular location">
    <subcellularLocation>
        <location evidence="1 9">Cell inner membrane</location>
        <topology evidence="1 9">Multi-pass membrane protein</topology>
    </subcellularLocation>
</comment>
<dbReference type="PANTHER" id="PTHR35011:SF4">
    <property type="entry name" value="SLL1102 PROTEIN"/>
    <property type="match status" value="1"/>
</dbReference>
<comment type="caution">
    <text evidence="11">The sequence shown here is derived from an EMBL/GenBank/DDBJ whole genome shotgun (WGS) entry which is preliminary data.</text>
</comment>
<evidence type="ECO:0000256" key="1">
    <source>
        <dbReference type="ARBA" id="ARBA00004429"/>
    </source>
</evidence>